<dbReference type="InterPro" id="IPR041589">
    <property type="entry name" value="DNAH3_AAA_lid_1"/>
</dbReference>
<keyword evidence="13" id="KW-0206">Cytoskeleton</keyword>
<dbReference type="FunFam" id="1.10.8.710:FF:000004">
    <property type="entry name" value="Dynein axonemal heavy chain 6"/>
    <property type="match status" value="1"/>
</dbReference>
<dbReference type="InterPro" id="IPR043157">
    <property type="entry name" value="Dynein_AAA1S"/>
</dbReference>
<dbReference type="Gene3D" id="1.20.1270.280">
    <property type="match status" value="1"/>
</dbReference>
<dbReference type="Pfam" id="PF17857">
    <property type="entry name" value="AAA_lid_1"/>
    <property type="match status" value="1"/>
</dbReference>
<dbReference type="FunFam" id="1.20.920.20:FF:000006">
    <property type="entry name" value="Dynein, axonemal, heavy chain 6"/>
    <property type="match status" value="1"/>
</dbReference>
<dbReference type="Gene3D" id="6.10.140.1060">
    <property type="match status" value="1"/>
</dbReference>
<dbReference type="SUPFAM" id="SSF52540">
    <property type="entry name" value="P-loop containing nucleoside triphosphate hydrolases"/>
    <property type="match status" value="4"/>
</dbReference>
<dbReference type="InterPro" id="IPR026983">
    <property type="entry name" value="DHC"/>
</dbReference>
<feature type="domain" description="Dynein heavy chain C-terminal" evidence="25">
    <location>
        <begin position="3574"/>
        <end position="3883"/>
    </location>
</feature>
<dbReference type="FunFam" id="3.40.50.300:FF:000362">
    <property type="entry name" value="Dynein, axonemal, heavy chain 6"/>
    <property type="match status" value="1"/>
</dbReference>
<evidence type="ECO:0000259" key="21">
    <source>
        <dbReference type="Pfam" id="PF12781"/>
    </source>
</evidence>
<dbReference type="FunFam" id="1.10.8.1220:FF:000001">
    <property type="entry name" value="Dynein axonemal heavy chain 5"/>
    <property type="match status" value="1"/>
</dbReference>
<evidence type="ECO:0000256" key="12">
    <source>
        <dbReference type="ARBA" id="ARBA00023175"/>
    </source>
</evidence>
<dbReference type="InterPro" id="IPR004273">
    <property type="entry name" value="Dynein_heavy_D6_P-loop"/>
</dbReference>
<dbReference type="FunFam" id="3.40.50.300:FF:000044">
    <property type="entry name" value="Dynein heavy chain 5, axonemal"/>
    <property type="match status" value="1"/>
</dbReference>
<dbReference type="InterPro" id="IPR035699">
    <property type="entry name" value="AAA_6"/>
</dbReference>
<keyword evidence="9" id="KW-0243">Dynein</keyword>
<dbReference type="GO" id="GO:0051959">
    <property type="term" value="F:dynein light intermediate chain binding"/>
    <property type="evidence" value="ECO:0007669"/>
    <property type="project" value="InterPro"/>
</dbReference>
<sequence length="3888" mass="438705">MLDRALARQEKLKPWLRPDVRSALSDEVVLSWHRANAAHVVGTFVEYTRPGPPLYTPACHRAAGEAVPSLQPTFPQRQQAFIFNSCLAKVEAIRTLTQFRAESRRILKSIKMFLVGSNKMTKIDEFETLQLTSITNSKAQLRDAWIPGLINVLRAGFREIDRGWYNLGENNYEVYQLSRLKRFMTCLRFMMEDSLRDHIFWSVQTFADWLQQADIEIHSVSHVAQYLRVGTTRVPWNRKPLLILDLTWRQGRLEWALSLDRIKQILMSFFNKALESVKGLPQLEALTLSNIFWNARPSLSTPELEEPSVAQLRDRLVTVVDTLLDPLQRYHEAWQTYVPQMASDIKTFHAEYAAQDRSLAEVEADVLHYQEQAAHLDRILPSAVQIGLFHISCEGPRQAARRDYHRVVLDVLAEKTRRAISQILATGNQIHTRLQQRCVKIEDVAALRTFIAEEYPVLIQTLENDLSLMQANVALLESHQYDLGAEEVKSMWRGRGLIGKAQILMTAAEAQTTVDETTFARQFDSDVEIYGERLKQISTGIQELARTADVDRSPEIVQEVRRLEVELQEAVNAAALINSRERLFGKPVTQYDEPARLQREFEPYAVIWTTIAEWQQSRANWLNGRFDQIKLEDVDRTLNNGHRQLTKWVKNLTSNATANGKPIPEIVIAGGQMRDEMGDFRVNVPLIQALCQPGMRTRHWDAMSKSLDMSLRLTPETTLSDLLRRGLLDKMKTITEHSEVAAKEYAIESALQKITSDWSSTNMQILPYKETKTYILKLADEVTSQLDDHLVLVQTMATSPFKAPFADALQEWQTRLSIMQDVVESWQACQRNWLYLETIFSAEDIAAQLPVETKRFTTVDRTWRRVMQQAYNNPKMIEMASDARLLDNLRESNKLLDLALKGLSAYLENKRLAFPRFFFLSDDELLAILSQTRNIAAVQPHLRKCFENMASLEFGASDTKDAMPIVAMFSNEGERVPFVAPFVASGPAEAWLALLEQEMKKAMREVVRQGLTTYASTPRTQWILEHPGQAVLAASQTFWTAEVELAIKNDNLPAYYRKLLDQLQDVVVLVRGDLQPLQRLVLGDLIVIDVHARDVIKRLIDDQTRSVDDFAWISQLRYYWEEVEGGEEDLFIKIVNARFRSGHEYLGNTGRLVVTPLTDRCYLTLTGAMNIGMGGAPAGPAGTGKTETVKDLAKALAKQCVVYNCSDQLDYLAMAKFFKGLAASGAWACFDEFNRIDIEVLSVISQQVMTIQKATVAKQSRFMFEGVDLQLDPTNAVFITMNPGYAGRTELPDNLKALFRPVAMMIPNYAMIGEISLFSFGFSEAKSLAQKMVATFKLASEQLSSQDHYDFGMRAVKTVISSAGNLKRAEPETAEDLLLIKALSDCNLPKFLSDDVPLFQGILEDLFPGRFLPNPDYSDLIQAVKDAAEQLNIIPAESFLLKCIQLFETTRVRHGLMLVGPVGGGKTCTTRALSIALTLLSQRRPGIYKAVTMHPMNPKSVTMGQLYGEFDVQTHEWTDGLFSVMMREGAMGSSFDEEDSESAVGVRRHWYIFDGPVDAVWVESMNTLLDDNKKLCLSSGEIIKMTPDQTIFFEVGDLAFASPATVSRCGMIYMEPTALGVQPLIDAWIQQLPIGKDDTTTRPLLQSLLTRWVPLALDAAATAVQIMPTRGQVLVQNVCRLITALRAQPLDADEDVSDAAKLDPAKVIATEVLFCLLWGIGGPMDNASRAKFLVFIDSQVHAQPDQYFVPPFQGSLNWFDFCFRRREGVWVPWTDTKPMPTIDPIQMHPSDVMIPTAETIRNSYWLQQCLSAGISVICPGPTGTGKTAVIREVLLSEPTFLPIFINFSARSTANGTQDVIDSRMEKRRKGIFGPVLGKRAIVFVDDLNMPQLDLCDAQPAVELLRQWQDYGGWYDRAQVASFKAIQSMSMITALQSGPGKNPVTERFTRHNVVLAFDEVTPTTMTAIYETMLSKFGVGFPSEIQNLVPRVVRATLELYCTIRDTCLPTPQKSHYTFNMRDVSRVFVGLLAVAPADLATGGEHSDVVAEFGRAWRHEGRRVFMDRLVDDTDINWFLEAQTDCYVKHFPPLPEPIDAGETILYGNYLIPGRDVKPYVAIRDLKRLEKLMDEYLDEYNSLHPNNKMKLVLFLDAIEHVSRICRTLSQPNGHALLLGIGGSGRQSLAKLAIFMQEYEPFTVELSKNYGQKEWRDDIRKLLMNAGVENKKVAFLLSDTQLVSDACLEDINNLLNGGDVPNLYAPEDMAVITSTMQKSSVAASEMSKDQLFNAYLSRIRKNMHVVFCMSPVGDAYRQRLRMFPSLINCTTMDWFRTWPTAALRSVAAAQIAEMNDFDETTFDGIVSLCVTMHETVREGCLQVRQRLGRTIFVTPKSYLDLLNAYKQMLSVKRQELMSLRQRTSGGLTKLLNAAEDVRLLQAELNEMQPVLLRTSEETERTMIQLTQDKGEAQVIREDVERNEQSAAKKAEETQLIADEARRELDEALPLLDAAVQSLNSLSKNDVIEVRSMQRPPDGVKLVIEAVCIIKQVKPKRVDAGPDKPGKKVDDYWDVGKSLMSDPGRFLESLMNFDKDGLAETTIDKLRPYIDNPDFATEVISRVSKAATSMCQWVRAMEKYYWVSRSVEPKRQRLATAQKELDQTMMVLNQLRDKMREADDKIRQMEDAFDEMTAKKGELSRKVEECNVKLDRADKLINGLASEKERWQTSISHFDERIKNIPGDVLLASGIVSYLGPFNAQYRQSLTAQWSKVMKELAIPHTSGLTGLWDVLGDPTKLRTWESNGLPRDVLSRENALISEQSRRWPLFIDPQNQANKWIRQTYNGTTGAALECIKLTDRDFVRTLENSIRFGKPVLLENLGQELDPVLDPILQQQTWRQNGSLVIKMGDSIIPYHQDFKFFMTTKLPNPVYPPEVCATVNIVNFTLSPDCLEDQLIALVVAHERPDLEETRNQLAVANAQMQRDLGDIEDRILYLLSSVQGSPVDDERLIDTLQASKATSNDIKAKVATAEQTTREIEEIRRQYVPVAVRTRVLFFCITELAAVDPMYQYSLVWFLNQFNAALHASEKADTILARVQSINDYFTFSLFTNTCRSLLGKHKTLFAFLLASRITMTDQPEDFSLSEYQWLLAGAPATVAAAVDSAGTLANPAPDWLHERQWRDMAALAYGLPEGFRDVLHEFVHHLPEWRHVLVASRDPQNEALPFPCNAFRKLLLIKTLRADKLVPAMRQWVADKLGQRFIEPQTSRLMDVYTESTAMTPIIFVLSAGADPAASLYALADELRMAKRFSAISLGQGQGPRAEALIREGVERGYWVFLQNAHLAPSWMATLDRMLEHLSPERVHRDFRLWLTSRPTDKFPVSVLQAGIKMTVEPPQGLKANLLRTYAGLASEQHVFGVDITAEKQRKYGQPLLFSLTLFHALVQERRKFGSLGWNIPYEFTDGDFQISQKQLGMFLHEQDSPPFDVLRYLVGEINYGGRVTDDWDRRLMRFMLADFLAPKVLESSHVLATIAMPPIGSETAVEGTSGKDLIRPYYDVVKELPLTEFTEVYHLHENANISFAVREGSVLCETLVTLQPGGSTGGAGGGGGQSDAVLRDMCLALQKDIPKPFPLDAWQKKYPLNYHDSNPMVLLQEAVRYNRLLRVIHSTLVDLVKALSGQILLSTTLEAVCQSFNVNAVPQLWQARAYPSLKPLAAWVSDLVKRCQFLQTWANQGPPPVFWISGFFFPQAFLTATLQNYARKHQLPIDSLAFDFIIKKEAWQDIAAAPQDGAIIRGLYLEGARWDATQNALAEARPKELYAPMSAIHLLPSPHKKPAVHNQDAPDGVYLCPVYKTLLRAGTLSTTGHSTNYILAIELPSTMPEAHWIKRGVALVTGLAY</sequence>
<dbReference type="Gene3D" id="1.10.8.720">
    <property type="entry name" value="Region D6 of dynein motor"/>
    <property type="match status" value="1"/>
</dbReference>
<dbReference type="FunFam" id="3.40.50.300:FF:001145">
    <property type="entry name" value="Putative dynein heavy chain"/>
    <property type="match status" value="1"/>
</dbReference>
<dbReference type="InterPro" id="IPR024743">
    <property type="entry name" value="Dynein_HC_stalk"/>
</dbReference>
<feature type="domain" description="Dynein heavy chain AAA module D4" evidence="20">
    <location>
        <begin position="2143"/>
        <end position="2401"/>
    </location>
</feature>
<feature type="domain" description="Dynein heavy chain hydrolytic ATP-binding dynein motor region" evidence="18">
    <location>
        <begin position="1142"/>
        <end position="1467"/>
    </location>
</feature>
<feature type="coiled-coil region" evidence="15">
    <location>
        <begin position="2646"/>
        <end position="2694"/>
    </location>
</feature>
<gene>
    <name evidence="26" type="ORF">CXG81DRAFT_11382</name>
</gene>
<evidence type="ECO:0000256" key="3">
    <source>
        <dbReference type="ARBA" id="ARBA00011655"/>
    </source>
</evidence>
<dbReference type="GO" id="GO:0007018">
    <property type="term" value="P:microtubule-based movement"/>
    <property type="evidence" value="ECO:0007669"/>
    <property type="project" value="InterPro"/>
</dbReference>
<dbReference type="InterPro" id="IPR024317">
    <property type="entry name" value="Dynein_heavy_chain_D4_dom"/>
</dbReference>
<dbReference type="Pfam" id="PF12777">
    <property type="entry name" value="MT"/>
    <property type="match status" value="1"/>
</dbReference>
<dbReference type="GO" id="GO:0005874">
    <property type="term" value="C:microtubule"/>
    <property type="evidence" value="ECO:0007669"/>
    <property type="project" value="UniProtKB-KW"/>
</dbReference>
<dbReference type="PANTHER" id="PTHR22878:SF73">
    <property type="entry name" value="DYNEIN AXONEMAL HEAVY CHAIN 1"/>
    <property type="match status" value="1"/>
</dbReference>
<protein>
    <recommendedName>
        <fullName evidence="28">Dynein heavy chain, cytosolic</fullName>
    </recommendedName>
</protein>
<feature type="domain" description="Dynein heavy chain ATP-binding dynein motor region" evidence="21">
    <location>
        <begin position="2791"/>
        <end position="3015"/>
    </location>
</feature>
<comment type="subcellular location">
    <subcellularLocation>
        <location evidence="1">Cytoplasm</location>
        <location evidence="1">Cytoskeleton</location>
        <location evidence="1">Cilium axoneme</location>
    </subcellularLocation>
</comment>
<name>A0A4V1IUV9_9FUNG</name>
<dbReference type="InterPro" id="IPR042219">
    <property type="entry name" value="AAA_lid_11_sf"/>
</dbReference>
<dbReference type="FunFam" id="3.20.180.20:FF:000001">
    <property type="entry name" value="Dynein axonemal heavy chain 5"/>
    <property type="match status" value="1"/>
</dbReference>
<keyword evidence="14" id="KW-0966">Cell projection</keyword>
<evidence type="ECO:0000256" key="7">
    <source>
        <dbReference type="ARBA" id="ARBA00022741"/>
    </source>
</evidence>
<dbReference type="Pfam" id="PF18198">
    <property type="entry name" value="AAA_lid_11"/>
    <property type="match status" value="1"/>
</dbReference>
<keyword evidence="7" id="KW-0547">Nucleotide-binding</keyword>
<keyword evidence="8" id="KW-0067">ATP-binding</keyword>
<dbReference type="FunFam" id="1.20.58.1120:FF:000001">
    <property type="entry name" value="dynein heavy chain 2, axonemal"/>
    <property type="match status" value="1"/>
</dbReference>
<dbReference type="Gene3D" id="3.40.50.300">
    <property type="entry name" value="P-loop containing nucleotide triphosphate hydrolases"/>
    <property type="match status" value="5"/>
</dbReference>
<dbReference type="Proteomes" id="UP000274922">
    <property type="component" value="Unassembled WGS sequence"/>
</dbReference>
<dbReference type="Gene3D" id="3.20.180.20">
    <property type="entry name" value="Dynein heavy chain, N-terminal domain 2"/>
    <property type="match status" value="1"/>
</dbReference>
<dbReference type="FunFam" id="3.10.490.20:FF:000008">
    <property type="entry name" value="dynein heavy chain 2, axonemal"/>
    <property type="match status" value="1"/>
</dbReference>
<dbReference type="GO" id="GO:0030286">
    <property type="term" value="C:dynein complex"/>
    <property type="evidence" value="ECO:0007669"/>
    <property type="project" value="UniProtKB-KW"/>
</dbReference>
<evidence type="ECO:0000256" key="10">
    <source>
        <dbReference type="ARBA" id="ARBA00023054"/>
    </source>
</evidence>
<dbReference type="GO" id="GO:0045505">
    <property type="term" value="F:dynein intermediate chain binding"/>
    <property type="evidence" value="ECO:0007669"/>
    <property type="project" value="InterPro"/>
</dbReference>
<dbReference type="InterPro" id="IPR042228">
    <property type="entry name" value="Dynein_linker_3"/>
</dbReference>
<evidence type="ECO:0000256" key="6">
    <source>
        <dbReference type="ARBA" id="ARBA00022737"/>
    </source>
</evidence>
<keyword evidence="12" id="KW-0505">Motor protein</keyword>
<dbReference type="Gene3D" id="1.10.8.710">
    <property type="match status" value="1"/>
</dbReference>
<evidence type="ECO:0000259" key="19">
    <source>
        <dbReference type="Pfam" id="PF12777"/>
    </source>
</evidence>
<dbReference type="FunFam" id="1.20.1270.280:FF:000001">
    <property type="entry name" value="dynein heavy chain 7, axonemal"/>
    <property type="match status" value="1"/>
</dbReference>
<dbReference type="InterPro" id="IPR027417">
    <property type="entry name" value="P-loop_NTPase"/>
</dbReference>
<feature type="domain" description="Dynein heavy chain AAA 5 extension" evidence="22">
    <location>
        <begin position="1645"/>
        <end position="1775"/>
    </location>
</feature>
<dbReference type="Pfam" id="PF12781">
    <property type="entry name" value="AAA_9"/>
    <property type="match status" value="1"/>
</dbReference>
<dbReference type="Pfam" id="PF12775">
    <property type="entry name" value="AAA_7"/>
    <property type="match status" value="1"/>
</dbReference>
<dbReference type="FunFam" id="1.10.287.2620:FF:000001">
    <property type="entry name" value="Cytoplasmic dynein heavy chain 1"/>
    <property type="match status" value="1"/>
</dbReference>
<dbReference type="Pfam" id="PF03028">
    <property type="entry name" value="Dynein_heavy"/>
    <property type="match status" value="1"/>
</dbReference>
<dbReference type="Gene3D" id="1.20.920.20">
    <property type="match status" value="1"/>
</dbReference>
<keyword evidence="10 15" id="KW-0175">Coiled coil</keyword>
<evidence type="ECO:0000256" key="15">
    <source>
        <dbReference type="SAM" id="Coils"/>
    </source>
</evidence>
<dbReference type="Gene3D" id="1.20.58.1120">
    <property type="match status" value="1"/>
</dbReference>
<evidence type="ECO:0000259" key="25">
    <source>
        <dbReference type="Pfam" id="PF18199"/>
    </source>
</evidence>
<evidence type="ECO:0000259" key="23">
    <source>
        <dbReference type="Pfam" id="PF17857"/>
    </source>
</evidence>
<evidence type="ECO:0000259" key="16">
    <source>
        <dbReference type="Pfam" id="PF03028"/>
    </source>
</evidence>
<dbReference type="InterPro" id="IPR035706">
    <property type="entry name" value="AAA_9"/>
</dbReference>
<dbReference type="FunFam" id="1.20.140.100:FF:000004">
    <property type="entry name" value="Dynein axonemal heavy chain 6"/>
    <property type="match status" value="1"/>
</dbReference>
<dbReference type="InterPro" id="IPR041658">
    <property type="entry name" value="AAA_lid_11"/>
</dbReference>
<dbReference type="PANTHER" id="PTHR22878">
    <property type="entry name" value="DYNEIN HEAVY CHAIN 6, AXONEMAL-LIKE-RELATED"/>
    <property type="match status" value="1"/>
</dbReference>
<evidence type="ECO:0000256" key="1">
    <source>
        <dbReference type="ARBA" id="ARBA00004430"/>
    </source>
</evidence>
<dbReference type="EMBL" id="ML014157">
    <property type="protein sequence ID" value="RKP01919.1"/>
    <property type="molecule type" value="Genomic_DNA"/>
</dbReference>
<dbReference type="Gene3D" id="1.20.140.100">
    <property type="entry name" value="Dynein heavy chain, N-terminal domain 2"/>
    <property type="match status" value="1"/>
</dbReference>
<dbReference type="Pfam" id="PF08393">
    <property type="entry name" value="DHC_N2"/>
    <property type="match status" value="1"/>
</dbReference>
<dbReference type="Gene3D" id="1.10.287.2620">
    <property type="match status" value="1"/>
</dbReference>
<evidence type="ECO:0000313" key="26">
    <source>
        <dbReference type="EMBL" id="RKP01919.1"/>
    </source>
</evidence>
<evidence type="ECO:0000259" key="18">
    <source>
        <dbReference type="Pfam" id="PF12774"/>
    </source>
</evidence>
<dbReference type="InterPro" id="IPR013602">
    <property type="entry name" value="Dynein_heavy_linker"/>
</dbReference>
<evidence type="ECO:0000259" key="20">
    <source>
        <dbReference type="Pfam" id="PF12780"/>
    </source>
</evidence>
<evidence type="ECO:0000256" key="8">
    <source>
        <dbReference type="ARBA" id="ARBA00022840"/>
    </source>
</evidence>
<dbReference type="Pfam" id="PF12780">
    <property type="entry name" value="AAA_8"/>
    <property type="match status" value="1"/>
</dbReference>
<dbReference type="GO" id="GO:0005524">
    <property type="term" value="F:ATP binding"/>
    <property type="evidence" value="ECO:0007669"/>
    <property type="project" value="UniProtKB-KW"/>
</dbReference>
<dbReference type="Gene3D" id="1.10.472.130">
    <property type="match status" value="1"/>
</dbReference>
<keyword evidence="11" id="KW-0969">Cilium</keyword>
<dbReference type="InterPro" id="IPR041466">
    <property type="entry name" value="Dynein_AAA5_ext"/>
</dbReference>
<evidence type="ECO:0000259" key="24">
    <source>
        <dbReference type="Pfam" id="PF18198"/>
    </source>
</evidence>
<dbReference type="Pfam" id="PF18199">
    <property type="entry name" value="Dynein_C"/>
    <property type="match status" value="1"/>
</dbReference>
<evidence type="ECO:0000259" key="17">
    <source>
        <dbReference type="Pfam" id="PF08393"/>
    </source>
</evidence>
<evidence type="ECO:0000256" key="14">
    <source>
        <dbReference type="ARBA" id="ARBA00023273"/>
    </source>
</evidence>
<organism evidence="26 27">
    <name type="scientific">Caulochytrium protostelioides</name>
    <dbReference type="NCBI Taxonomy" id="1555241"/>
    <lineage>
        <taxon>Eukaryota</taxon>
        <taxon>Fungi</taxon>
        <taxon>Fungi incertae sedis</taxon>
        <taxon>Chytridiomycota</taxon>
        <taxon>Chytridiomycota incertae sedis</taxon>
        <taxon>Chytridiomycetes</taxon>
        <taxon>Caulochytriales</taxon>
        <taxon>Caulochytriaceae</taxon>
        <taxon>Caulochytrium</taxon>
    </lineage>
</organism>
<accession>A0A4V1IUV9</accession>
<dbReference type="FunFam" id="1.20.920.30:FF:000002">
    <property type="entry name" value="Dynein axonemal heavy chain 3"/>
    <property type="match status" value="1"/>
</dbReference>
<keyword evidence="27" id="KW-1185">Reference proteome</keyword>
<evidence type="ECO:0008006" key="28">
    <source>
        <dbReference type="Google" id="ProtNLM"/>
    </source>
</evidence>
<comment type="subunit">
    <text evidence="3">Consists of at least two heavy chains and a number of intermediate and light chains.</text>
</comment>
<dbReference type="Gene3D" id="1.20.920.30">
    <property type="match status" value="1"/>
</dbReference>
<dbReference type="GO" id="GO:0005930">
    <property type="term" value="C:axoneme"/>
    <property type="evidence" value="ECO:0007669"/>
    <property type="project" value="UniProtKB-SubCell"/>
</dbReference>
<feature type="domain" description="Dynein heavy chain coiled coil stalk" evidence="19">
    <location>
        <begin position="2415"/>
        <end position="2761"/>
    </location>
</feature>
<dbReference type="InterPro" id="IPR041228">
    <property type="entry name" value="Dynein_C"/>
</dbReference>
<dbReference type="GO" id="GO:0008569">
    <property type="term" value="F:minus-end-directed microtubule motor activity"/>
    <property type="evidence" value="ECO:0007669"/>
    <property type="project" value="InterPro"/>
</dbReference>
<dbReference type="Gene3D" id="3.10.490.20">
    <property type="match status" value="1"/>
</dbReference>
<evidence type="ECO:0000256" key="9">
    <source>
        <dbReference type="ARBA" id="ARBA00023017"/>
    </source>
</evidence>
<dbReference type="InterPro" id="IPR042222">
    <property type="entry name" value="Dynein_2_N"/>
</dbReference>
<evidence type="ECO:0000256" key="13">
    <source>
        <dbReference type="ARBA" id="ARBA00023212"/>
    </source>
</evidence>
<dbReference type="Gene3D" id="1.10.8.1220">
    <property type="match status" value="1"/>
</dbReference>
<feature type="domain" description="Dynein heavy chain 3 AAA+ lid" evidence="23">
    <location>
        <begin position="1991"/>
        <end position="2093"/>
    </location>
</feature>
<evidence type="ECO:0000259" key="22">
    <source>
        <dbReference type="Pfam" id="PF17852"/>
    </source>
</evidence>
<comment type="similarity">
    <text evidence="2">Belongs to the dynein heavy chain family.</text>
</comment>
<evidence type="ECO:0000256" key="2">
    <source>
        <dbReference type="ARBA" id="ARBA00008887"/>
    </source>
</evidence>
<dbReference type="OrthoDB" id="447173at2759"/>
<keyword evidence="5" id="KW-0493">Microtubule</keyword>
<evidence type="ECO:0000256" key="4">
    <source>
        <dbReference type="ARBA" id="ARBA00022490"/>
    </source>
</evidence>
<dbReference type="FunFam" id="3.40.50.300:FF:002141">
    <property type="entry name" value="Dynein heavy chain"/>
    <property type="match status" value="1"/>
</dbReference>
<keyword evidence="6" id="KW-0677">Repeat</keyword>
<proteinExistence type="inferred from homology"/>
<evidence type="ECO:0000313" key="27">
    <source>
        <dbReference type="Proteomes" id="UP000274922"/>
    </source>
</evidence>
<reference evidence="27" key="1">
    <citation type="journal article" date="2018" name="Nat. Microbiol.">
        <title>Leveraging single-cell genomics to expand the fungal tree of life.</title>
        <authorList>
            <person name="Ahrendt S.R."/>
            <person name="Quandt C.A."/>
            <person name="Ciobanu D."/>
            <person name="Clum A."/>
            <person name="Salamov A."/>
            <person name="Andreopoulos B."/>
            <person name="Cheng J.F."/>
            <person name="Woyke T."/>
            <person name="Pelin A."/>
            <person name="Henrissat B."/>
            <person name="Reynolds N.K."/>
            <person name="Benny G.L."/>
            <person name="Smith M.E."/>
            <person name="James T.Y."/>
            <person name="Grigoriev I.V."/>
        </authorList>
    </citation>
    <scope>NUCLEOTIDE SEQUENCE [LARGE SCALE GENOMIC DNA]</scope>
    <source>
        <strain evidence="27">ATCC 52028</strain>
    </source>
</reference>
<dbReference type="Pfam" id="PF12774">
    <property type="entry name" value="AAA_6"/>
    <property type="match status" value="1"/>
</dbReference>
<dbReference type="InterPro" id="IPR043160">
    <property type="entry name" value="Dynein_C_barrel"/>
</dbReference>
<feature type="domain" description="Dynein heavy chain region D6 P-loop" evidence="16">
    <location>
        <begin position="3268"/>
        <end position="3381"/>
    </location>
</feature>
<feature type="domain" description="Dynein heavy chain linker" evidence="17">
    <location>
        <begin position="597"/>
        <end position="1009"/>
    </location>
</feature>
<feature type="domain" description="Dynein heavy chain AAA lid" evidence="24">
    <location>
        <begin position="3421"/>
        <end position="3566"/>
    </location>
</feature>
<keyword evidence="4" id="KW-0963">Cytoplasm</keyword>
<evidence type="ECO:0000256" key="11">
    <source>
        <dbReference type="ARBA" id="ARBA00023069"/>
    </source>
</evidence>
<dbReference type="Pfam" id="PF17852">
    <property type="entry name" value="Dynein_AAA_lid"/>
    <property type="match status" value="1"/>
</dbReference>
<evidence type="ECO:0000256" key="5">
    <source>
        <dbReference type="ARBA" id="ARBA00022701"/>
    </source>
</evidence>
<dbReference type="STRING" id="1555241.A0A4V1IUV9"/>